<reference evidence="8" key="2">
    <citation type="submission" date="2023-08" db="EMBL/GenBank/DDBJ databases">
        <title>Isolation and Characterization of Rhodococcus erythropolis MGMM8.</title>
        <authorList>
            <person name="Diabankana R.G.C."/>
            <person name="Afordoanyi D.M."/>
            <person name="Validov S.Z."/>
        </authorList>
    </citation>
    <scope>NUCLEOTIDE SEQUENCE</scope>
    <source>
        <strain evidence="8">MGMM8</strain>
    </source>
</reference>
<evidence type="ECO:0000256" key="1">
    <source>
        <dbReference type="ARBA" id="ARBA00004651"/>
    </source>
</evidence>
<dbReference type="OMA" id="INANDPM"/>
<dbReference type="EMBL" id="MRBO01000676">
    <property type="protein sequence ID" value="KAB2582524.1"/>
    <property type="molecule type" value="Genomic_DNA"/>
</dbReference>
<organism evidence="7 9">
    <name type="scientific">Rhodococcus erythropolis</name>
    <name type="common">Arthrobacter picolinophilus</name>
    <dbReference type="NCBI Taxonomy" id="1833"/>
    <lineage>
        <taxon>Bacteria</taxon>
        <taxon>Bacillati</taxon>
        <taxon>Actinomycetota</taxon>
        <taxon>Actinomycetes</taxon>
        <taxon>Mycobacteriales</taxon>
        <taxon>Nocardiaceae</taxon>
        <taxon>Rhodococcus</taxon>
        <taxon>Rhodococcus erythropolis group</taxon>
    </lineage>
</organism>
<sequence length="206" mass="21585">MLTALLAATAVLALLTLVPGPDMAVVTQAALGAGRSAGFRVAAGIVSGLLVWGLLTVLGLSAILAASAEAYTVVKLAGAAYLIYLGVRALWESRTSRMQHNADAPRSQKAGTWKTGFTTNLLNPKIAVFYTGLLPQLVPAGWPTGPSLALLVLIHAAITIVWLSGYVVLLSRARSTFEKPRVRQALERITGTVLLGFGAKIALEAR</sequence>
<dbReference type="Proteomes" id="UP001230933">
    <property type="component" value="Chromosome"/>
</dbReference>
<evidence type="ECO:0000256" key="5">
    <source>
        <dbReference type="ARBA" id="ARBA00023136"/>
    </source>
</evidence>
<dbReference type="GeneID" id="57483813"/>
<dbReference type="EMBL" id="CP124545">
    <property type="protein sequence ID" value="WGV49983.2"/>
    <property type="molecule type" value="Genomic_DNA"/>
</dbReference>
<accession>A0A1Q4K0U9</accession>
<feature type="transmembrane region" description="Helical" evidence="6">
    <location>
        <begin position="39"/>
        <end position="66"/>
    </location>
</feature>
<dbReference type="Proteomes" id="UP000325576">
    <property type="component" value="Unassembled WGS sequence"/>
</dbReference>
<dbReference type="PANTHER" id="PTHR30086:SF20">
    <property type="entry name" value="ARGININE EXPORTER PROTEIN ARGO-RELATED"/>
    <property type="match status" value="1"/>
</dbReference>
<protein>
    <submittedName>
        <fullName evidence="8">LysE family translocator</fullName>
    </submittedName>
    <submittedName>
        <fullName evidence="7">Threonine transporter RhtB</fullName>
    </submittedName>
</protein>
<dbReference type="STRING" id="1833.XU06_01520"/>
<dbReference type="Pfam" id="PF01810">
    <property type="entry name" value="LysE"/>
    <property type="match status" value="1"/>
</dbReference>
<evidence type="ECO:0000256" key="4">
    <source>
        <dbReference type="ARBA" id="ARBA00022989"/>
    </source>
</evidence>
<dbReference type="GO" id="GO:0005886">
    <property type="term" value="C:plasma membrane"/>
    <property type="evidence" value="ECO:0007669"/>
    <property type="project" value="UniProtKB-SubCell"/>
</dbReference>
<gene>
    <name evidence="7" type="ORF">BS297_25375</name>
    <name evidence="8" type="ORF">QIE55_01730</name>
</gene>
<reference evidence="7 9" key="1">
    <citation type="journal article" date="2017" name="Poromechanics V (2013)">
        <title>Genomic Characterization of the Arsenic-Tolerant Actinobacterium, &lt;i&gt;Rhodococcus erythropolis&lt;/i&gt; S43.</title>
        <authorList>
            <person name="Retamal-Morales G."/>
            <person name="Mehnert M."/>
            <person name="Schwabe R."/>
            <person name="Tischler D."/>
            <person name="Schloemann M."/>
            <person name="Levican G.J."/>
        </authorList>
    </citation>
    <scope>NUCLEOTIDE SEQUENCE [LARGE SCALE GENOMIC DNA]</scope>
    <source>
        <strain evidence="7 9">S43</strain>
    </source>
</reference>
<dbReference type="PANTHER" id="PTHR30086">
    <property type="entry name" value="ARGININE EXPORTER PROTEIN ARGO"/>
    <property type="match status" value="1"/>
</dbReference>
<evidence type="ECO:0000256" key="2">
    <source>
        <dbReference type="ARBA" id="ARBA00022475"/>
    </source>
</evidence>
<evidence type="ECO:0000256" key="3">
    <source>
        <dbReference type="ARBA" id="ARBA00022692"/>
    </source>
</evidence>
<keyword evidence="5 6" id="KW-0472">Membrane</keyword>
<dbReference type="PIRSF" id="PIRSF006324">
    <property type="entry name" value="LeuE"/>
    <property type="match status" value="1"/>
</dbReference>
<keyword evidence="3 6" id="KW-0812">Transmembrane</keyword>
<keyword evidence="4 6" id="KW-1133">Transmembrane helix</keyword>
<feature type="transmembrane region" description="Helical" evidence="6">
    <location>
        <begin position="148"/>
        <end position="169"/>
    </location>
</feature>
<keyword evidence="2" id="KW-1003">Cell membrane</keyword>
<evidence type="ECO:0000313" key="8">
    <source>
        <dbReference type="EMBL" id="WGV49983.2"/>
    </source>
</evidence>
<dbReference type="GO" id="GO:0015171">
    <property type="term" value="F:amino acid transmembrane transporter activity"/>
    <property type="evidence" value="ECO:0007669"/>
    <property type="project" value="TreeGrafter"/>
</dbReference>
<proteinExistence type="predicted"/>
<evidence type="ECO:0000313" key="7">
    <source>
        <dbReference type="EMBL" id="KAB2582524.1"/>
    </source>
</evidence>
<name>A0A1Q4K0U9_RHOER</name>
<evidence type="ECO:0000256" key="6">
    <source>
        <dbReference type="SAM" id="Phobius"/>
    </source>
</evidence>
<dbReference type="RefSeq" id="WP_007731691.1">
    <property type="nucleotide sequence ID" value="NZ_AP018733.1"/>
</dbReference>
<dbReference type="InterPro" id="IPR001123">
    <property type="entry name" value="LeuE-type"/>
</dbReference>
<dbReference type="AlphaFoldDB" id="A0A1Q4K0U9"/>
<feature type="transmembrane region" description="Helical" evidence="6">
    <location>
        <begin position="73"/>
        <end position="91"/>
    </location>
</feature>
<evidence type="ECO:0000313" key="9">
    <source>
        <dbReference type="Proteomes" id="UP000325576"/>
    </source>
</evidence>
<dbReference type="OrthoDB" id="9784202at2"/>
<comment type="subcellular location">
    <subcellularLocation>
        <location evidence="1">Cell membrane</location>
        <topology evidence="1">Multi-pass membrane protein</topology>
    </subcellularLocation>
</comment>